<dbReference type="Gene3D" id="2.102.10.10">
    <property type="entry name" value="Rieske [2Fe-2S] iron-sulphur domain"/>
    <property type="match status" value="1"/>
</dbReference>
<evidence type="ECO:0000256" key="4">
    <source>
        <dbReference type="ARBA" id="ARBA00023014"/>
    </source>
</evidence>
<evidence type="ECO:0000256" key="3">
    <source>
        <dbReference type="ARBA" id="ARBA00023004"/>
    </source>
</evidence>
<sequence length="136" mass="14725">MERRSFLKKLSAMLGAATTFVFAVPVLKFLAPQRLQPQAEKIIIKKSEIPYGAAKEVSFGVTPLIVINRKGKGYIALSRVCTHLGCLVGFNRKDEQLVCPCHAAIFSLEGNVISGPAPTALKSFPLKVEADEIIVG</sequence>
<organism evidence="8">
    <name type="scientific">marine sediment metagenome</name>
    <dbReference type="NCBI Taxonomy" id="412755"/>
    <lineage>
        <taxon>unclassified sequences</taxon>
        <taxon>metagenomes</taxon>
        <taxon>ecological metagenomes</taxon>
    </lineage>
</organism>
<dbReference type="AlphaFoldDB" id="A0A0F9LD30"/>
<reference evidence="8" key="1">
    <citation type="journal article" date="2015" name="Nature">
        <title>Complex archaea that bridge the gap between prokaryotes and eukaryotes.</title>
        <authorList>
            <person name="Spang A."/>
            <person name="Saw J.H."/>
            <person name="Jorgensen S.L."/>
            <person name="Zaremba-Niedzwiedzka K."/>
            <person name="Martijn J."/>
            <person name="Lind A.E."/>
            <person name="van Eijk R."/>
            <person name="Schleper C."/>
            <person name="Guy L."/>
            <person name="Ettema T.J."/>
        </authorList>
    </citation>
    <scope>NUCLEOTIDE SEQUENCE</scope>
</reference>
<dbReference type="EMBL" id="LAZR01006546">
    <property type="protein sequence ID" value="KKM91348.1"/>
    <property type="molecule type" value="Genomic_DNA"/>
</dbReference>
<evidence type="ECO:0000313" key="8">
    <source>
        <dbReference type="EMBL" id="KKM91348.1"/>
    </source>
</evidence>
<name>A0A0F9LD30_9ZZZZ</name>
<dbReference type="GO" id="GO:0046872">
    <property type="term" value="F:metal ion binding"/>
    <property type="evidence" value="ECO:0007669"/>
    <property type="project" value="UniProtKB-KW"/>
</dbReference>
<accession>A0A0F9LD30</accession>
<evidence type="ECO:0000259" key="7">
    <source>
        <dbReference type="PROSITE" id="PS51296"/>
    </source>
</evidence>
<dbReference type="InterPro" id="IPR005805">
    <property type="entry name" value="Rieske_Fe-S_prot_C"/>
</dbReference>
<dbReference type="InterPro" id="IPR017941">
    <property type="entry name" value="Rieske_2Fe-2S"/>
</dbReference>
<dbReference type="GO" id="GO:0051537">
    <property type="term" value="F:2 iron, 2 sulfur cluster binding"/>
    <property type="evidence" value="ECO:0007669"/>
    <property type="project" value="UniProtKB-KW"/>
</dbReference>
<dbReference type="NCBIfam" id="TIGR01409">
    <property type="entry name" value="TAT_signal_seq"/>
    <property type="match status" value="1"/>
</dbReference>
<dbReference type="InterPro" id="IPR036922">
    <property type="entry name" value="Rieske_2Fe-2S_sf"/>
</dbReference>
<evidence type="ECO:0000256" key="6">
    <source>
        <dbReference type="ARBA" id="ARBA00034078"/>
    </source>
</evidence>
<keyword evidence="5" id="KW-1015">Disulfide bond</keyword>
<comment type="cofactor">
    <cofactor evidence="6">
        <name>[2Fe-2S] cluster</name>
        <dbReference type="ChEBI" id="CHEBI:190135"/>
    </cofactor>
</comment>
<keyword evidence="1" id="KW-0001">2Fe-2S</keyword>
<keyword evidence="4" id="KW-0411">Iron-sulfur</keyword>
<evidence type="ECO:0000256" key="2">
    <source>
        <dbReference type="ARBA" id="ARBA00022723"/>
    </source>
</evidence>
<dbReference type="Pfam" id="PF00355">
    <property type="entry name" value="Rieske"/>
    <property type="match status" value="1"/>
</dbReference>
<dbReference type="PANTHER" id="PTHR10134">
    <property type="entry name" value="CYTOCHROME B-C1 COMPLEX SUBUNIT RIESKE, MITOCHONDRIAL"/>
    <property type="match status" value="1"/>
</dbReference>
<dbReference type="SUPFAM" id="SSF50022">
    <property type="entry name" value="ISP domain"/>
    <property type="match status" value="1"/>
</dbReference>
<evidence type="ECO:0000256" key="1">
    <source>
        <dbReference type="ARBA" id="ARBA00022714"/>
    </source>
</evidence>
<dbReference type="InterPro" id="IPR014349">
    <property type="entry name" value="Rieske_Fe-S_prot"/>
</dbReference>
<proteinExistence type="predicted"/>
<dbReference type="PROSITE" id="PS51296">
    <property type="entry name" value="RIESKE"/>
    <property type="match status" value="1"/>
</dbReference>
<feature type="domain" description="Rieske" evidence="7">
    <location>
        <begin position="41"/>
        <end position="135"/>
    </location>
</feature>
<protein>
    <recommendedName>
        <fullName evidence="7">Rieske domain-containing protein</fullName>
    </recommendedName>
</protein>
<dbReference type="PRINTS" id="PR00162">
    <property type="entry name" value="RIESKE"/>
</dbReference>
<gene>
    <name evidence="8" type="ORF">LCGC14_1229450</name>
</gene>
<dbReference type="GO" id="GO:0016020">
    <property type="term" value="C:membrane"/>
    <property type="evidence" value="ECO:0007669"/>
    <property type="project" value="InterPro"/>
</dbReference>
<keyword evidence="3" id="KW-0408">Iron</keyword>
<comment type="caution">
    <text evidence="8">The sequence shown here is derived from an EMBL/GenBank/DDBJ whole genome shotgun (WGS) entry which is preliminary data.</text>
</comment>
<keyword evidence="2" id="KW-0479">Metal-binding</keyword>
<dbReference type="CDD" id="cd03467">
    <property type="entry name" value="Rieske"/>
    <property type="match status" value="1"/>
</dbReference>
<dbReference type="InterPro" id="IPR019546">
    <property type="entry name" value="TAT_signal_bac_arc"/>
</dbReference>
<evidence type="ECO:0000256" key="5">
    <source>
        <dbReference type="ARBA" id="ARBA00023157"/>
    </source>
</evidence>